<dbReference type="AlphaFoldDB" id="A0A840ICC2"/>
<feature type="signal peptide" evidence="1">
    <location>
        <begin position="1"/>
        <end position="21"/>
    </location>
</feature>
<comment type="caution">
    <text evidence="2">The sequence shown here is derived from an EMBL/GenBank/DDBJ whole genome shotgun (WGS) entry which is preliminary data.</text>
</comment>
<organism evidence="2 3">
    <name type="scientific">Conexibacter arvalis</name>
    <dbReference type="NCBI Taxonomy" id="912552"/>
    <lineage>
        <taxon>Bacteria</taxon>
        <taxon>Bacillati</taxon>
        <taxon>Actinomycetota</taxon>
        <taxon>Thermoleophilia</taxon>
        <taxon>Solirubrobacterales</taxon>
        <taxon>Conexibacteraceae</taxon>
        <taxon>Conexibacter</taxon>
    </lineage>
</organism>
<gene>
    <name evidence="2" type="ORF">BDZ31_001281</name>
</gene>
<proteinExistence type="predicted"/>
<evidence type="ECO:0000313" key="3">
    <source>
        <dbReference type="Proteomes" id="UP000585272"/>
    </source>
</evidence>
<accession>A0A840ICC2</accession>
<protein>
    <submittedName>
        <fullName evidence="2">Uncharacterized protein</fullName>
    </submittedName>
</protein>
<sequence>MRAAALTAALAVLAPAAPAAAADRFAGQVTDALRTPVRKLAAGPSGRAVADLVFLDRERAGTTYRTCVVRRAARGARGARDARGIRGARGARAVRTCFKATSGAAGAATVTPLRFKRGRYVVRWMVAGEVVARWRFAVV</sequence>
<name>A0A840ICC2_9ACTN</name>
<dbReference type="Proteomes" id="UP000585272">
    <property type="component" value="Unassembled WGS sequence"/>
</dbReference>
<keyword evidence="3" id="KW-1185">Reference proteome</keyword>
<evidence type="ECO:0000313" key="2">
    <source>
        <dbReference type="EMBL" id="MBB4661708.1"/>
    </source>
</evidence>
<keyword evidence="1" id="KW-0732">Signal</keyword>
<dbReference type="EMBL" id="JACHNU010000001">
    <property type="protein sequence ID" value="MBB4661708.1"/>
    <property type="molecule type" value="Genomic_DNA"/>
</dbReference>
<dbReference type="RefSeq" id="WP_183340102.1">
    <property type="nucleotide sequence ID" value="NZ_JACHNU010000001.1"/>
</dbReference>
<reference evidence="2 3" key="1">
    <citation type="submission" date="2020-08" db="EMBL/GenBank/DDBJ databases">
        <title>Genomic Encyclopedia of Archaeal and Bacterial Type Strains, Phase II (KMG-II): from individual species to whole genera.</title>
        <authorList>
            <person name="Goeker M."/>
        </authorList>
    </citation>
    <scope>NUCLEOTIDE SEQUENCE [LARGE SCALE GENOMIC DNA]</scope>
    <source>
        <strain evidence="2 3">DSM 23288</strain>
    </source>
</reference>
<evidence type="ECO:0000256" key="1">
    <source>
        <dbReference type="SAM" id="SignalP"/>
    </source>
</evidence>
<feature type="chain" id="PRO_5032936060" evidence="1">
    <location>
        <begin position="22"/>
        <end position="139"/>
    </location>
</feature>